<evidence type="ECO:0000313" key="2">
    <source>
        <dbReference type="Proteomes" id="UP000004625"/>
    </source>
</evidence>
<comment type="caution">
    <text evidence="1">The sequence shown here is derived from an EMBL/GenBank/DDBJ whole genome shotgun (WGS) entry which is preliminary data.</text>
</comment>
<dbReference type="Proteomes" id="UP000004625">
    <property type="component" value="Unassembled WGS sequence"/>
</dbReference>
<accession>G9ZN00</accession>
<gene>
    <name evidence="1" type="ORF">HMPREF9103_01101</name>
</gene>
<evidence type="ECO:0000313" key="1">
    <source>
        <dbReference type="EMBL" id="EHL99272.1"/>
    </source>
</evidence>
<dbReference type="HOGENOM" id="CLU_3119181_0_0_9"/>
<protein>
    <submittedName>
        <fullName evidence="1">Uncharacterized protein</fullName>
    </submittedName>
</protein>
<dbReference type="STRING" id="797515.HMPREF9103_01101"/>
<organism evidence="1 2">
    <name type="scientific">Lentilactobacillus parafarraginis F0439</name>
    <dbReference type="NCBI Taxonomy" id="797515"/>
    <lineage>
        <taxon>Bacteria</taxon>
        <taxon>Bacillati</taxon>
        <taxon>Bacillota</taxon>
        <taxon>Bacilli</taxon>
        <taxon>Lactobacillales</taxon>
        <taxon>Lactobacillaceae</taxon>
        <taxon>Lentilactobacillus</taxon>
    </lineage>
</organism>
<reference evidence="1 2" key="1">
    <citation type="submission" date="2011-09" db="EMBL/GenBank/DDBJ databases">
        <authorList>
            <person name="Weinstock G."/>
            <person name="Sodergren E."/>
            <person name="Clifton S."/>
            <person name="Fulton L."/>
            <person name="Fulton B."/>
            <person name="Courtney L."/>
            <person name="Fronick C."/>
            <person name="Harrison M."/>
            <person name="Strong C."/>
            <person name="Farmer C."/>
            <person name="Delahaunty K."/>
            <person name="Markovic C."/>
            <person name="Hall O."/>
            <person name="Minx P."/>
            <person name="Tomlinson C."/>
            <person name="Mitreva M."/>
            <person name="Hou S."/>
            <person name="Chen J."/>
            <person name="Wollam A."/>
            <person name="Pepin K.H."/>
            <person name="Johnson M."/>
            <person name="Bhonagiri V."/>
            <person name="Zhang X."/>
            <person name="Suruliraj S."/>
            <person name="Warren W."/>
            <person name="Chinwalla A."/>
            <person name="Mardis E.R."/>
            <person name="Wilson R.K."/>
        </authorList>
    </citation>
    <scope>NUCLEOTIDE SEQUENCE [LARGE SCALE GENOMIC DNA]</scope>
    <source>
        <strain evidence="1 2">F0439</strain>
    </source>
</reference>
<dbReference type="PATRIC" id="fig|797515.3.peg.1021"/>
<keyword evidence="2" id="KW-1185">Reference proteome</keyword>
<proteinExistence type="predicted"/>
<name>G9ZN00_9LACO</name>
<sequence length="50" mass="5671">MKPQEVTGQLIVTVIFYCCQRGWLKSKAMAFFGGPLLGLKLCYNNDINLF</sequence>
<dbReference type="AlphaFoldDB" id="G9ZN00"/>
<dbReference type="EMBL" id="AGEY01000047">
    <property type="protein sequence ID" value="EHL99272.1"/>
    <property type="molecule type" value="Genomic_DNA"/>
</dbReference>